<reference evidence="11" key="1">
    <citation type="submission" date="2025-08" db="UniProtKB">
        <authorList>
            <consortium name="Ensembl"/>
        </authorList>
    </citation>
    <scope>IDENTIFICATION</scope>
</reference>
<dbReference type="RefSeq" id="XP_026554699.1">
    <property type="nucleotide sequence ID" value="XM_026698914.1"/>
</dbReference>
<evidence type="ECO:0000256" key="6">
    <source>
        <dbReference type="ARBA" id="ARBA00023212"/>
    </source>
</evidence>
<feature type="repeat" description="WD" evidence="9">
    <location>
        <begin position="286"/>
        <end position="327"/>
    </location>
</feature>
<dbReference type="AlphaFoldDB" id="A0A670YGT9"/>
<evidence type="ECO:0000256" key="2">
    <source>
        <dbReference type="ARBA" id="ARBA00022490"/>
    </source>
</evidence>
<dbReference type="InterPro" id="IPR015943">
    <property type="entry name" value="WD40/YVTN_repeat-like_dom_sf"/>
</dbReference>
<evidence type="ECO:0000256" key="4">
    <source>
        <dbReference type="ARBA" id="ARBA00022737"/>
    </source>
</evidence>
<protein>
    <recommendedName>
        <fullName evidence="8">POC1 centriolar protein homolog B</fullName>
    </recommendedName>
</protein>
<comment type="subcellular location">
    <subcellularLocation>
        <location evidence="1">Cytoplasm</location>
        <location evidence="1">Cytoskeleton</location>
        <location evidence="1">Microtubule organizing center</location>
        <location evidence="1">Centrosome</location>
        <location evidence="1">Centriole</location>
    </subcellularLocation>
</comment>
<name>A0A670YGT9_PSETE</name>
<dbReference type="Pfam" id="PF00400">
    <property type="entry name" value="WD40"/>
    <property type="match status" value="7"/>
</dbReference>
<feature type="repeat" description="WD" evidence="9">
    <location>
        <begin position="244"/>
        <end position="285"/>
    </location>
</feature>
<dbReference type="Gene3D" id="2.130.10.10">
    <property type="entry name" value="YVTN repeat-like/Quinoprotein amine dehydrogenase"/>
    <property type="match status" value="3"/>
</dbReference>
<keyword evidence="4" id="KW-0677">Repeat</keyword>
<feature type="repeat" description="WD" evidence="9">
    <location>
        <begin position="34"/>
        <end position="75"/>
    </location>
</feature>
<dbReference type="GO" id="GO:0120316">
    <property type="term" value="P:sperm flagellum assembly"/>
    <property type="evidence" value="ECO:0007669"/>
    <property type="project" value="Ensembl"/>
</dbReference>
<dbReference type="InterPro" id="IPR020472">
    <property type="entry name" value="WD40_PAC1"/>
</dbReference>
<dbReference type="InterPro" id="IPR019775">
    <property type="entry name" value="WD40_repeat_CS"/>
</dbReference>
<dbReference type="GO" id="GO:0005814">
    <property type="term" value="C:centriole"/>
    <property type="evidence" value="ECO:0007669"/>
    <property type="project" value="UniProtKB-SubCell"/>
</dbReference>
<evidence type="ECO:0000256" key="1">
    <source>
        <dbReference type="ARBA" id="ARBA00004114"/>
    </source>
</evidence>
<evidence type="ECO:0000256" key="9">
    <source>
        <dbReference type="PROSITE-ProRule" id="PRU00221"/>
    </source>
</evidence>
<feature type="repeat" description="WD" evidence="9">
    <location>
        <begin position="76"/>
        <end position="107"/>
    </location>
</feature>
<dbReference type="GeneID" id="113435233"/>
<dbReference type="GO" id="GO:0008283">
    <property type="term" value="P:cell population proliferation"/>
    <property type="evidence" value="ECO:0007669"/>
    <property type="project" value="Ensembl"/>
</dbReference>
<evidence type="ECO:0000313" key="12">
    <source>
        <dbReference type="Proteomes" id="UP000472273"/>
    </source>
</evidence>
<evidence type="ECO:0000256" key="10">
    <source>
        <dbReference type="SAM" id="MobiDB-lite"/>
    </source>
</evidence>
<keyword evidence="3 9" id="KW-0853">WD repeat</keyword>
<dbReference type="InterPro" id="IPR050505">
    <property type="entry name" value="WDR55/POC1"/>
</dbReference>
<feature type="repeat" description="WD" evidence="9">
    <location>
        <begin position="160"/>
        <end position="201"/>
    </location>
</feature>
<dbReference type="PROSITE" id="PS00678">
    <property type="entry name" value="WD_REPEATS_1"/>
    <property type="match status" value="3"/>
</dbReference>
<feature type="repeat" description="WD" evidence="9">
    <location>
        <begin position="118"/>
        <end position="159"/>
    </location>
</feature>
<dbReference type="GO" id="GO:0001895">
    <property type="term" value="P:retina homeostasis"/>
    <property type="evidence" value="ECO:0007669"/>
    <property type="project" value="Ensembl"/>
</dbReference>
<dbReference type="GO" id="GO:0005813">
    <property type="term" value="C:centrosome"/>
    <property type="evidence" value="ECO:0007669"/>
    <property type="project" value="Ensembl"/>
</dbReference>
<evidence type="ECO:0000256" key="5">
    <source>
        <dbReference type="ARBA" id="ARBA00023054"/>
    </source>
</evidence>
<dbReference type="GeneTree" id="ENSGT00940000160413"/>
<accession>A0A670YGT9</accession>
<evidence type="ECO:0000256" key="3">
    <source>
        <dbReference type="ARBA" id="ARBA00022574"/>
    </source>
</evidence>
<dbReference type="KEGG" id="ptex:113435233"/>
<feature type="region of interest" description="Disordered" evidence="10">
    <location>
        <begin position="1"/>
        <end position="21"/>
    </location>
</feature>
<evidence type="ECO:0000313" key="11">
    <source>
        <dbReference type="Ensembl" id="ENSPTXP00000010229.1"/>
    </source>
</evidence>
<dbReference type="GO" id="GO:0048872">
    <property type="term" value="P:homeostasis of number of cells"/>
    <property type="evidence" value="ECO:0007669"/>
    <property type="project" value="Ensembl"/>
</dbReference>
<dbReference type="InterPro" id="IPR036322">
    <property type="entry name" value="WD40_repeat_dom_sf"/>
</dbReference>
<keyword evidence="2" id="KW-0963">Cytoplasm</keyword>
<dbReference type="GO" id="GO:0007099">
    <property type="term" value="P:centriole replication"/>
    <property type="evidence" value="ECO:0007669"/>
    <property type="project" value="Ensembl"/>
</dbReference>
<dbReference type="CTD" id="282809"/>
<keyword evidence="6" id="KW-0206">Cytoskeleton</keyword>
<evidence type="ECO:0000256" key="7">
    <source>
        <dbReference type="ARBA" id="ARBA00037984"/>
    </source>
</evidence>
<reference evidence="11" key="2">
    <citation type="submission" date="2025-09" db="UniProtKB">
        <authorList>
            <consortium name="Ensembl"/>
        </authorList>
    </citation>
    <scope>IDENTIFICATION</scope>
</reference>
<dbReference type="Ensembl" id="ENSPTXT00000010576.1">
    <property type="protein sequence ID" value="ENSPTXP00000010229.1"/>
    <property type="gene ID" value="ENSPTXG00000007266.1"/>
</dbReference>
<dbReference type="OMA" id="QCRAYRF"/>
<gene>
    <name evidence="11" type="primary">POC1B</name>
</gene>
<dbReference type="Proteomes" id="UP000472273">
    <property type="component" value="Unplaced"/>
</dbReference>
<dbReference type="GO" id="GO:0001675">
    <property type="term" value="P:acrosome assembly"/>
    <property type="evidence" value="ECO:0007669"/>
    <property type="project" value="Ensembl"/>
</dbReference>
<organism evidence="11 12">
    <name type="scientific">Pseudonaja textilis</name>
    <name type="common">Eastern brown snake</name>
    <dbReference type="NCBI Taxonomy" id="8673"/>
    <lineage>
        <taxon>Eukaryota</taxon>
        <taxon>Metazoa</taxon>
        <taxon>Chordata</taxon>
        <taxon>Craniata</taxon>
        <taxon>Vertebrata</taxon>
        <taxon>Euteleostomi</taxon>
        <taxon>Lepidosauria</taxon>
        <taxon>Squamata</taxon>
        <taxon>Bifurcata</taxon>
        <taxon>Unidentata</taxon>
        <taxon>Episquamata</taxon>
        <taxon>Toxicofera</taxon>
        <taxon>Serpentes</taxon>
        <taxon>Colubroidea</taxon>
        <taxon>Elapidae</taxon>
        <taxon>Hydrophiinae</taxon>
        <taxon>Pseudonaja</taxon>
    </lineage>
</organism>
<sequence length="510" mass="56884">MGSGSGAGEKKAPPSSSGVPMASALDDPVLIRHFKGHKDAVTCVAFSPNTKVLATSSLDRFLMMWNLRPNTKAFRFVGHLEAVTSVEFSPDGYLLASASEDQTARLWIPCIHGESTSLKGHTAPVRSVNFSNDSQFLVTASNDKSVKVWSIYRQHLLYSLSQHTHWVRCAKYSPDGRLIVSCSEDKTVKIWDIRNKICINNIIDYDGFANYVDFNPDGTCIVSAGSDHTVKFWDIRINRLLQRYKVHRGSVNYTSFHPSGNFLITASNDGTLKIMDLIEGRLLYTLHGHEGPVLSVAFSKDGETFASGGTDTQVLLWKTNFDSSEYKKVLEKHVQRLHSDDPPHLLDIYPRSPHCHNAKSQSVEINPNFDVTNMQVLDPPVVNIVSSPTFPPSWQLRTNPSVAHWSTHQNRVNSEDFRHPSMLPSPAMLKRNLKGEIMHPVAEPGTMDESVGISPVLNNALEHIVEQLDVLTITVSILEQRLTLTEDKLKECLQNQGKLLHSVRLGEETT</sequence>
<dbReference type="GO" id="GO:0000922">
    <property type="term" value="C:spindle pole"/>
    <property type="evidence" value="ECO:0007669"/>
    <property type="project" value="Ensembl"/>
</dbReference>
<keyword evidence="12" id="KW-1185">Reference proteome</keyword>
<evidence type="ECO:0000256" key="8">
    <source>
        <dbReference type="ARBA" id="ARBA00039724"/>
    </source>
</evidence>
<keyword evidence="5" id="KW-0175">Coiled coil</keyword>
<comment type="similarity">
    <text evidence="7">Belongs to the WD repeat POC1 family.</text>
</comment>
<dbReference type="SUPFAM" id="SSF50978">
    <property type="entry name" value="WD40 repeat-like"/>
    <property type="match status" value="1"/>
</dbReference>
<dbReference type="InterPro" id="IPR001680">
    <property type="entry name" value="WD40_rpt"/>
</dbReference>
<dbReference type="PANTHER" id="PTHR44019:SF1">
    <property type="entry name" value="POC1 CENTRIOLAR PROTEIN HOMOLOG B"/>
    <property type="match status" value="1"/>
</dbReference>
<dbReference type="PANTHER" id="PTHR44019">
    <property type="entry name" value="WD REPEAT-CONTAINING PROTEIN 55"/>
    <property type="match status" value="1"/>
</dbReference>
<dbReference type="CDD" id="cd00200">
    <property type="entry name" value="WD40"/>
    <property type="match status" value="1"/>
</dbReference>
<dbReference type="PRINTS" id="PR00320">
    <property type="entry name" value="GPROTEINBRPT"/>
</dbReference>
<proteinExistence type="inferred from homology"/>
<dbReference type="GO" id="GO:0007338">
    <property type="term" value="P:single fertilization"/>
    <property type="evidence" value="ECO:0007669"/>
    <property type="project" value="Ensembl"/>
</dbReference>
<dbReference type="GO" id="GO:0036064">
    <property type="term" value="C:ciliary basal body"/>
    <property type="evidence" value="ECO:0007669"/>
    <property type="project" value="Ensembl"/>
</dbReference>
<feature type="repeat" description="WD" evidence="9">
    <location>
        <begin position="202"/>
        <end position="243"/>
    </location>
</feature>
<dbReference type="PROSITE" id="PS50294">
    <property type="entry name" value="WD_REPEATS_REGION"/>
    <property type="match status" value="7"/>
</dbReference>
<dbReference type="GO" id="GO:1903724">
    <property type="term" value="P:positive regulation of centriole elongation"/>
    <property type="evidence" value="ECO:0007669"/>
    <property type="project" value="Ensembl"/>
</dbReference>
<dbReference type="SMART" id="SM00320">
    <property type="entry name" value="WD40"/>
    <property type="match status" value="7"/>
</dbReference>
<dbReference type="GO" id="GO:0000902">
    <property type="term" value="P:cell morphogenesis"/>
    <property type="evidence" value="ECO:0007669"/>
    <property type="project" value="Ensembl"/>
</dbReference>
<dbReference type="PROSITE" id="PS50082">
    <property type="entry name" value="WD_REPEATS_2"/>
    <property type="match status" value="7"/>
</dbReference>
<dbReference type="OrthoDB" id="10264588at2759"/>